<proteinExistence type="predicted"/>
<dbReference type="OrthoDB" id="73061at2"/>
<name>A0A4D4J555_9PSEU</name>
<evidence type="ECO:0000313" key="1">
    <source>
        <dbReference type="EMBL" id="GDY30594.1"/>
    </source>
</evidence>
<dbReference type="RefSeq" id="WP_137813702.1">
    <property type="nucleotide sequence ID" value="NZ_BJFL01000008.1"/>
</dbReference>
<reference evidence="2" key="1">
    <citation type="submission" date="2019-04" db="EMBL/GenBank/DDBJ databases">
        <title>Draft genome sequence of Pseudonocardiaceae bacterium SL3-2-4.</title>
        <authorList>
            <person name="Ningsih F."/>
            <person name="Yokota A."/>
            <person name="Sakai Y."/>
            <person name="Nanatani K."/>
            <person name="Yabe S."/>
            <person name="Oetari A."/>
            <person name="Sjamsuridzal W."/>
        </authorList>
    </citation>
    <scope>NUCLEOTIDE SEQUENCE [LARGE SCALE GENOMIC DNA]</scope>
    <source>
        <strain evidence="2">SL3-2-4</strain>
    </source>
</reference>
<dbReference type="AlphaFoldDB" id="A0A4D4J555"/>
<sequence length="82" mass="9165">MKTAISVPDETFARVEQTAKCLGLTRSEFYARAARYYLDHLEEQSLTEEINAALERVGDDEDSAAAAAAAGRRRLARTDDEW</sequence>
<dbReference type="InterPro" id="IPR013321">
    <property type="entry name" value="Arc_rbn_hlx_hlx"/>
</dbReference>
<accession>A0A4D4J555</accession>
<dbReference type="Gene3D" id="1.10.1220.10">
    <property type="entry name" value="Met repressor-like"/>
    <property type="match status" value="1"/>
</dbReference>
<dbReference type="EMBL" id="BJFL01000008">
    <property type="protein sequence ID" value="GDY30594.1"/>
    <property type="molecule type" value="Genomic_DNA"/>
</dbReference>
<gene>
    <name evidence="1" type="primary">mazE6</name>
    <name evidence="1" type="ORF">GTS_22270</name>
</gene>
<evidence type="ECO:0000313" key="2">
    <source>
        <dbReference type="Proteomes" id="UP000298860"/>
    </source>
</evidence>
<keyword evidence="2" id="KW-1185">Reference proteome</keyword>
<protein>
    <submittedName>
        <fullName evidence="1">Antitoxin MazE6</fullName>
    </submittedName>
</protein>
<comment type="caution">
    <text evidence="1">The sequence shown here is derived from an EMBL/GenBank/DDBJ whole genome shotgun (WGS) entry which is preliminary data.</text>
</comment>
<dbReference type="Proteomes" id="UP000298860">
    <property type="component" value="Unassembled WGS sequence"/>
</dbReference>
<dbReference type="GO" id="GO:0006355">
    <property type="term" value="P:regulation of DNA-templated transcription"/>
    <property type="evidence" value="ECO:0007669"/>
    <property type="project" value="InterPro"/>
</dbReference>
<organism evidence="1 2">
    <name type="scientific">Gandjariella thermophila</name>
    <dbReference type="NCBI Taxonomy" id="1931992"/>
    <lineage>
        <taxon>Bacteria</taxon>
        <taxon>Bacillati</taxon>
        <taxon>Actinomycetota</taxon>
        <taxon>Actinomycetes</taxon>
        <taxon>Pseudonocardiales</taxon>
        <taxon>Pseudonocardiaceae</taxon>
        <taxon>Gandjariella</taxon>
    </lineage>
</organism>